<dbReference type="InterPro" id="IPR050640">
    <property type="entry name" value="Bact_2-comp_sensor_kinase"/>
</dbReference>
<dbReference type="InterPro" id="IPR010559">
    <property type="entry name" value="Sig_transdc_His_kin_internal"/>
</dbReference>
<name>A0A085ZZK3_9FLAO</name>
<keyword evidence="1" id="KW-0472">Membrane</keyword>
<dbReference type="GO" id="GO:0000155">
    <property type="term" value="F:phosphorelay sensor kinase activity"/>
    <property type="evidence" value="ECO:0007669"/>
    <property type="project" value="InterPro"/>
</dbReference>
<dbReference type="RefSeq" id="WP_034715524.1">
    <property type="nucleotide sequence ID" value="NZ_JPRH01000016.1"/>
</dbReference>
<dbReference type="Pfam" id="PF06580">
    <property type="entry name" value="His_kinase"/>
    <property type="match status" value="1"/>
</dbReference>
<accession>A0A085ZZK3</accession>
<dbReference type="PANTHER" id="PTHR34220:SF7">
    <property type="entry name" value="SENSOR HISTIDINE KINASE YPDA"/>
    <property type="match status" value="1"/>
</dbReference>
<dbReference type="PANTHER" id="PTHR34220">
    <property type="entry name" value="SENSOR HISTIDINE KINASE YPDA"/>
    <property type="match status" value="1"/>
</dbReference>
<gene>
    <name evidence="3" type="ORF">IW15_22145</name>
</gene>
<dbReference type="STRING" id="445961.IW15_22145"/>
<proteinExistence type="predicted"/>
<keyword evidence="4" id="KW-1185">Reference proteome</keyword>
<dbReference type="eggNOG" id="COG2972">
    <property type="taxonomic scope" value="Bacteria"/>
</dbReference>
<dbReference type="AlphaFoldDB" id="A0A085ZZK3"/>
<dbReference type="OrthoDB" id="9809908at2"/>
<protein>
    <recommendedName>
        <fullName evidence="2">Signal transduction histidine kinase internal region domain-containing protein</fullName>
    </recommendedName>
</protein>
<feature type="transmembrane region" description="Helical" evidence="1">
    <location>
        <begin position="30"/>
        <end position="50"/>
    </location>
</feature>
<feature type="transmembrane region" description="Helical" evidence="1">
    <location>
        <begin position="89"/>
        <end position="108"/>
    </location>
</feature>
<feature type="transmembrane region" description="Helical" evidence="1">
    <location>
        <begin position="62"/>
        <end position="82"/>
    </location>
</feature>
<evidence type="ECO:0000313" key="4">
    <source>
        <dbReference type="Proteomes" id="UP000028705"/>
    </source>
</evidence>
<evidence type="ECO:0000256" key="1">
    <source>
        <dbReference type="SAM" id="Phobius"/>
    </source>
</evidence>
<organism evidence="3 4">
    <name type="scientific">Chryseobacterium soli</name>
    <dbReference type="NCBI Taxonomy" id="445961"/>
    <lineage>
        <taxon>Bacteria</taxon>
        <taxon>Pseudomonadati</taxon>
        <taxon>Bacteroidota</taxon>
        <taxon>Flavobacteriia</taxon>
        <taxon>Flavobacteriales</taxon>
        <taxon>Weeksellaceae</taxon>
        <taxon>Chryseobacterium group</taxon>
        <taxon>Chryseobacterium</taxon>
    </lineage>
</organism>
<keyword evidence="1" id="KW-0812">Transmembrane</keyword>
<evidence type="ECO:0000313" key="3">
    <source>
        <dbReference type="EMBL" id="KFF09867.1"/>
    </source>
</evidence>
<evidence type="ECO:0000259" key="2">
    <source>
        <dbReference type="Pfam" id="PF06580"/>
    </source>
</evidence>
<feature type="domain" description="Signal transduction histidine kinase internal region" evidence="2">
    <location>
        <begin position="200"/>
        <end position="274"/>
    </location>
</feature>
<comment type="caution">
    <text evidence="3">The sequence shown here is derived from an EMBL/GenBank/DDBJ whole genome shotgun (WGS) entry which is preliminary data.</text>
</comment>
<sequence length="388" mass="45114">MYQPSNTITPFLEKISKVNFDKYYTPGVKILCHAFMWIFFSSLLFMNYWVELKLSFDSSFLLTARGTVNNMVVFYIFFYVIVPKIFKSNVLGVFLVLICLPICIYIWLSVNYLQFVGMNYFGIEINSGPLQNIVSRNAKQTVAEALSFKNVFGNAMLVIYSFSPPFFVKMLFDITRLFNRTIYFQKQTSELELQNLNIEKDFLKAQLNPHFLFNTLNNLYGLVVKKDPSAPEAIINISDLMAYTLYESNTEQVPLEKELDFIRNYFALEKMRYSADKEIELNISAPEDLQHIMIAPLLTFTFIENGFKYGLKSSDRNFLIININFVKNIFYFSIENNKDTNIHKNSPFGGIGVKNVEKRLNLLYPANHNLKIEDRENSFFVSLSINLT</sequence>
<dbReference type="GO" id="GO:0016020">
    <property type="term" value="C:membrane"/>
    <property type="evidence" value="ECO:0007669"/>
    <property type="project" value="InterPro"/>
</dbReference>
<keyword evidence="1" id="KW-1133">Transmembrane helix</keyword>
<dbReference type="EMBL" id="JPRH01000016">
    <property type="protein sequence ID" value="KFF09867.1"/>
    <property type="molecule type" value="Genomic_DNA"/>
</dbReference>
<dbReference type="Proteomes" id="UP000028705">
    <property type="component" value="Unassembled WGS sequence"/>
</dbReference>
<feature type="transmembrane region" description="Helical" evidence="1">
    <location>
        <begin position="151"/>
        <end position="172"/>
    </location>
</feature>
<reference evidence="3 4" key="1">
    <citation type="submission" date="2014-07" db="EMBL/GenBank/DDBJ databases">
        <title>Genome of Chryseobacterium soli DSM 19298.</title>
        <authorList>
            <person name="Stropko S.J."/>
            <person name="Pipes S.E."/>
            <person name="Newman J."/>
        </authorList>
    </citation>
    <scope>NUCLEOTIDE SEQUENCE [LARGE SCALE GENOMIC DNA]</scope>
    <source>
        <strain evidence="3 4">DSM 19298</strain>
    </source>
</reference>